<proteinExistence type="predicted"/>
<gene>
    <name evidence="1" type="ORF">FHW36_1011439</name>
</gene>
<name>A0A561Q562_9BACT</name>
<sequence length="291" mass="33538">MKNVIYCLFIVIAISACSTNKYKATVPRLATIGIQGDDIPQYSFHYDEAGNLTTLIQHYSAHDTNVHTFFYDSSHRITGMIVSNRHNQTDTIQERAQVTAWDKDGNVEEIRYFDAEKKPLRTAAIHWEKGQPLGLKYSDSTQAVSWNYKKADPVRKDICMDSFSGKKEESLVTLRTARYEWDDSINPLHPLVNQLLMSRAVAPVVRLTPLYDLSNTLLHLGTQNPALIKISEKEKSHCQQHYQEYERYTTMQYTWSCNSRKYPSGAWVHVHSEGFTRLGSDTDVILEYKYE</sequence>
<protein>
    <recommendedName>
        <fullName evidence="3">YD repeat-containing protein</fullName>
    </recommendedName>
</protein>
<dbReference type="PROSITE" id="PS51257">
    <property type="entry name" value="PROKAR_LIPOPROTEIN"/>
    <property type="match status" value="1"/>
</dbReference>
<keyword evidence="2" id="KW-1185">Reference proteome</keyword>
<dbReference type="EMBL" id="VIWO01000001">
    <property type="protein sequence ID" value="TWF45508.1"/>
    <property type="molecule type" value="Genomic_DNA"/>
</dbReference>
<dbReference type="AlphaFoldDB" id="A0A561Q562"/>
<dbReference type="Proteomes" id="UP000320811">
    <property type="component" value="Unassembled WGS sequence"/>
</dbReference>
<dbReference type="RefSeq" id="WP_145664557.1">
    <property type="nucleotide sequence ID" value="NZ_VIWO01000001.1"/>
</dbReference>
<organism evidence="1 2">
    <name type="scientific">Chitinophaga polysaccharea</name>
    <dbReference type="NCBI Taxonomy" id="1293035"/>
    <lineage>
        <taxon>Bacteria</taxon>
        <taxon>Pseudomonadati</taxon>
        <taxon>Bacteroidota</taxon>
        <taxon>Chitinophagia</taxon>
        <taxon>Chitinophagales</taxon>
        <taxon>Chitinophagaceae</taxon>
        <taxon>Chitinophaga</taxon>
    </lineage>
</organism>
<evidence type="ECO:0000313" key="2">
    <source>
        <dbReference type="Proteomes" id="UP000320811"/>
    </source>
</evidence>
<accession>A0A561Q562</accession>
<evidence type="ECO:0000313" key="1">
    <source>
        <dbReference type="EMBL" id="TWF45508.1"/>
    </source>
</evidence>
<comment type="caution">
    <text evidence="1">The sequence shown here is derived from an EMBL/GenBank/DDBJ whole genome shotgun (WGS) entry which is preliminary data.</text>
</comment>
<evidence type="ECO:0008006" key="3">
    <source>
        <dbReference type="Google" id="ProtNLM"/>
    </source>
</evidence>
<reference evidence="1 2" key="1">
    <citation type="submission" date="2019-06" db="EMBL/GenBank/DDBJ databases">
        <title>Sorghum-associated microbial communities from plants grown in Nebraska, USA.</title>
        <authorList>
            <person name="Schachtman D."/>
        </authorList>
    </citation>
    <scope>NUCLEOTIDE SEQUENCE [LARGE SCALE GENOMIC DNA]</scope>
    <source>
        <strain evidence="1 2">1209</strain>
    </source>
</reference>
<dbReference type="OrthoDB" id="659372at2"/>